<evidence type="ECO:0000256" key="1">
    <source>
        <dbReference type="SAM" id="Phobius"/>
    </source>
</evidence>
<keyword evidence="1" id="KW-1133">Transmembrane helix</keyword>
<gene>
    <name evidence="2" type="ORF">FSB76_14370</name>
</gene>
<feature type="transmembrane region" description="Helical" evidence="1">
    <location>
        <begin position="17"/>
        <end position="34"/>
    </location>
</feature>
<evidence type="ECO:0000313" key="3">
    <source>
        <dbReference type="Proteomes" id="UP000321362"/>
    </source>
</evidence>
<reference evidence="2 3" key="1">
    <citation type="journal article" date="2013" name="J. Microbiol.">
        <title>Mucilaginibacter ginsenosidivorax sp. nov., with ginsenoside converting activity isolated from sediment.</title>
        <authorList>
            <person name="Kim J.K."/>
            <person name="Choi T.E."/>
            <person name="Liu Q.M."/>
            <person name="Park H.Y."/>
            <person name="Yi T.H."/>
            <person name="Yoon M.H."/>
            <person name="Kim S.C."/>
            <person name="Im W.T."/>
        </authorList>
    </citation>
    <scope>NUCLEOTIDE SEQUENCE [LARGE SCALE GENOMIC DNA]</scope>
    <source>
        <strain evidence="2 3">KHI28</strain>
    </source>
</reference>
<organism evidence="2 3">
    <name type="scientific">Mucilaginibacter ginsenosidivorax</name>
    <dbReference type="NCBI Taxonomy" id="862126"/>
    <lineage>
        <taxon>Bacteria</taxon>
        <taxon>Pseudomonadati</taxon>
        <taxon>Bacteroidota</taxon>
        <taxon>Sphingobacteriia</taxon>
        <taxon>Sphingobacteriales</taxon>
        <taxon>Sphingobacteriaceae</taxon>
        <taxon>Mucilaginibacter</taxon>
    </lineage>
</organism>
<evidence type="ECO:0000313" key="2">
    <source>
        <dbReference type="EMBL" id="QEC77070.1"/>
    </source>
</evidence>
<dbReference type="RefSeq" id="WP_147054443.1">
    <property type="nucleotide sequence ID" value="NZ_CP042437.1"/>
</dbReference>
<keyword evidence="1" id="KW-0812">Transmembrane</keyword>
<dbReference type="Proteomes" id="UP000321362">
    <property type="component" value="Chromosome"/>
</dbReference>
<dbReference type="AlphaFoldDB" id="A0A5B8VZF2"/>
<protein>
    <submittedName>
        <fullName evidence="2">Uncharacterized protein</fullName>
    </submittedName>
</protein>
<dbReference type="OrthoDB" id="1454369at2"/>
<keyword evidence="1" id="KW-0472">Membrane</keyword>
<accession>A0A5B8VZF2</accession>
<name>A0A5B8VZF2_9SPHI</name>
<proteinExistence type="predicted"/>
<sequence length="240" mass="27219">MEVHHHTHTDRSKLKHYLFEFFMLFLAVFAGSVAEYELEHINEHSHAKEYMHSMVRDLKSDTADMRTIIDLNNKKVKGLDSVINILSTPNISKPEIIHLHKLSWAMLVSSVMPFSTGTLTQLKYSGSLRLIQNHAITDSIMNYESIITQIDGQKKGYSDYSKECIDKLSEIMDVRYIVENGKTPGPNVGPLFASNALSLANKAALLKGVVLGYNNMLTQQQQHAKLLITLINKEYNLDEE</sequence>
<dbReference type="EMBL" id="CP042437">
    <property type="protein sequence ID" value="QEC77070.1"/>
    <property type="molecule type" value="Genomic_DNA"/>
</dbReference>
<dbReference type="KEGG" id="mgk:FSB76_14370"/>
<keyword evidence="3" id="KW-1185">Reference proteome</keyword>